<keyword evidence="2" id="KW-1185">Reference proteome</keyword>
<accession>A0A4Y2DH10</accession>
<organism evidence="1 2">
    <name type="scientific">Araneus ventricosus</name>
    <name type="common">Orbweaver spider</name>
    <name type="synonym">Epeira ventricosa</name>
    <dbReference type="NCBI Taxonomy" id="182803"/>
    <lineage>
        <taxon>Eukaryota</taxon>
        <taxon>Metazoa</taxon>
        <taxon>Ecdysozoa</taxon>
        <taxon>Arthropoda</taxon>
        <taxon>Chelicerata</taxon>
        <taxon>Arachnida</taxon>
        <taxon>Araneae</taxon>
        <taxon>Araneomorphae</taxon>
        <taxon>Entelegynae</taxon>
        <taxon>Araneoidea</taxon>
        <taxon>Araneidae</taxon>
        <taxon>Araneus</taxon>
    </lineage>
</organism>
<dbReference type="EMBL" id="BGPR01000368">
    <property type="protein sequence ID" value="GBM16080.1"/>
    <property type="molecule type" value="Genomic_DNA"/>
</dbReference>
<protein>
    <submittedName>
        <fullName evidence="1">Uncharacterized protein</fullName>
    </submittedName>
</protein>
<gene>
    <name evidence="1" type="ORF">AVEN_163121_1</name>
</gene>
<comment type="caution">
    <text evidence="1">The sequence shown here is derived from an EMBL/GenBank/DDBJ whole genome shotgun (WGS) entry which is preliminary data.</text>
</comment>
<evidence type="ECO:0000313" key="2">
    <source>
        <dbReference type="Proteomes" id="UP000499080"/>
    </source>
</evidence>
<dbReference type="AlphaFoldDB" id="A0A4Y2DH10"/>
<sequence>MSDVSKTRDEVENHPESDGLVSYAHFLTTCDSCVWEGKTLANQFKSHPESADKIVKIHETVKRTIEEDDVRRTKYLLKYYPPKVEEKFPQSCCCEDEGDNRNIMESH</sequence>
<evidence type="ECO:0000313" key="1">
    <source>
        <dbReference type="EMBL" id="GBM16080.1"/>
    </source>
</evidence>
<proteinExistence type="predicted"/>
<name>A0A4Y2DH10_ARAVE</name>
<reference evidence="1 2" key="1">
    <citation type="journal article" date="2019" name="Sci. Rep.">
        <title>Orb-weaving spider Araneus ventricosus genome elucidates the spidroin gene catalogue.</title>
        <authorList>
            <person name="Kono N."/>
            <person name="Nakamura H."/>
            <person name="Ohtoshi R."/>
            <person name="Moran D.A.P."/>
            <person name="Shinohara A."/>
            <person name="Yoshida Y."/>
            <person name="Fujiwara M."/>
            <person name="Mori M."/>
            <person name="Tomita M."/>
            <person name="Arakawa K."/>
        </authorList>
    </citation>
    <scope>NUCLEOTIDE SEQUENCE [LARGE SCALE GENOMIC DNA]</scope>
</reference>
<dbReference type="Proteomes" id="UP000499080">
    <property type="component" value="Unassembled WGS sequence"/>
</dbReference>